<reference evidence="2" key="1">
    <citation type="submission" date="2021-04" db="EMBL/GenBank/DDBJ databases">
        <authorList>
            <person name="Chebbi M.A.C M."/>
        </authorList>
    </citation>
    <scope>NUCLEOTIDE SEQUENCE</scope>
</reference>
<evidence type="ECO:0000313" key="2">
    <source>
        <dbReference type="EMBL" id="CAG5073320.1"/>
    </source>
</evidence>
<feature type="chain" id="PRO_5035320348" evidence="1">
    <location>
        <begin position="18"/>
        <end position="181"/>
    </location>
</feature>
<dbReference type="OrthoDB" id="7672739at2759"/>
<comment type="caution">
    <text evidence="2">The sequence shown here is derived from an EMBL/GenBank/DDBJ whole genome shotgun (WGS) entry which is preliminary data.</text>
</comment>
<keyword evidence="3" id="KW-1185">Reference proteome</keyword>
<organism evidence="2 3">
    <name type="scientific">Cotesia congregata</name>
    <name type="common">Parasitoid wasp</name>
    <name type="synonym">Apanteles congregatus</name>
    <dbReference type="NCBI Taxonomy" id="51543"/>
    <lineage>
        <taxon>Eukaryota</taxon>
        <taxon>Metazoa</taxon>
        <taxon>Ecdysozoa</taxon>
        <taxon>Arthropoda</taxon>
        <taxon>Hexapoda</taxon>
        <taxon>Insecta</taxon>
        <taxon>Pterygota</taxon>
        <taxon>Neoptera</taxon>
        <taxon>Endopterygota</taxon>
        <taxon>Hymenoptera</taxon>
        <taxon>Apocrita</taxon>
        <taxon>Ichneumonoidea</taxon>
        <taxon>Braconidae</taxon>
        <taxon>Microgastrinae</taxon>
        <taxon>Cotesia</taxon>
    </lineage>
</organism>
<evidence type="ECO:0000313" key="3">
    <source>
        <dbReference type="Proteomes" id="UP000786811"/>
    </source>
</evidence>
<dbReference type="Proteomes" id="UP000786811">
    <property type="component" value="Unassembled WGS sequence"/>
</dbReference>
<dbReference type="EMBL" id="CAJNRD030001114">
    <property type="protein sequence ID" value="CAG5073320.1"/>
    <property type="molecule type" value="Genomic_DNA"/>
</dbReference>
<keyword evidence="1" id="KW-0732">Signal</keyword>
<evidence type="ECO:0000256" key="1">
    <source>
        <dbReference type="SAM" id="SignalP"/>
    </source>
</evidence>
<name>A0A8J2E4N3_COTCN</name>
<protein>
    <submittedName>
        <fullName evidence="2">Uncharacterized protein</fullName>
    </submittedName>
</protein>
<feature type="signal peptide" evidence="1">
    <location>
        <begin position="1"/>
        <end position="17"/>
    </location>
</feature>
<dbReference type="AlphaFoldDB" id="A0A8J2E4N3"/>
<proteinExistence type="predicted"/>
<accession>A0A8J2E4N3</accession>
<sequence length="181" mass="20681">MFQYFILIFNILGVILSEEDQVYKSHLKVSTRLDLSGSLKHLCAGDDQNDDDQVVSCACLSKLSVVSTVQVGKYQNVYHHNESNQNGVNAYASLYQTEENLKVLGFGRFNLHNVKCVENNEVKDVESRYTHWFHVYSTWSSLPPYNKFFDYEDYAADVLLPITIVDITLDNAPKFVSIVII</sequence>
<gene>
    <name evidence="2" type="ORF">HICCMSTLAB_LOCUS279</name>
</gene>